<dbReference type="EMBL" id="LXQA010255289">
    <property type="protein sequence ID" value="MCI38391.1"/>
    <property type="molecule type" value="Genomic_DNA"/>
</dbReference>
<protein>
    <submittedName>
        <fullName evidence="2">Uncharacterized protein</fullName>
    </submittedName>
</protein>
<evidence type="ECO:0000256" key="1">
    <source>
        <dbReference type="SAM" id="MobiDB-lite"/>
    </source>
</evidence>
<reference evidence="2 3" key="1">
    <citation type="journal article" date="2018" name="Front. Plant Sci.">
        <title>Red Clover (Trifolium pratense) and Zigzag Clover (T. medium) - A Picture of Genomic Similarities and Differences.</title>
        <authorList>
            <person name="Dluhosova J."/>
            <person name="Istvanek J."/>
            <person name="Nedelnik J."/>
            <person name="Repkova J."/>
        </authorList>
    </citation>
    <scope>NUCLEOTIDE SEQUENCE [LARGE SCALE GENOMIC DNA]</scope>
    <source>
        <strain evidence="3">cv. 10/8</strain>
        <tissue evidence="2">Leaf</tissue>
    </source>
</reference>
<evidence type="ECO:0000313" key="3">
    <source>
        <dbReference type="Proteomes" id="UP000265520"/>
    </source>
</evidence>
<evidence type="ECO:0000313" key="2">
    <source>
        <dbReference type="EMBL" id="MCI38391.1"/>
    </source>
</evidence>
<comment type="caution">
    <text evidence="2">The sequence shown here is derived from an EMBL/GenBank/DDBJ whole genome shotgun (WGS) entry which is preliminary data.</text>
</comment>
<accession>A0A392RP23</accession>
<keyword evidence="3" id="KW-1185">Reference proteome</keyword>
<feature type="non-terminal residue" evidence="2">
    <location>
        <position position="1"/>
    </location>
</feature>
<feature type="region of interest" description="Disordered" evidence="1">
    <location>
        <begin position="1"/>
        <end position="22"/>
    </location>
</feature>
<dbReference type="AlphaFoldDB" id="A0A392RP23"/>
<sequence length="22" mass="2234">NTENIPGVGDMPAGDPVPVPEE</sequence>
<organism evidence="2 3">
    <name type="scientific">Trifolium medium</name>
    <dbReference type="NCBI Taxonomy" id="97028"/>
    <lineage>
        <taxon>Eukaryota</taxon>
        <taxon>Viridiplantae</taxon>
        <taxon>Streptophyta</taxon>
        <taxon>Embryophyta</taxon>
        <taxon>Tracheophyta</taxon>
        <taxon>Spermatophyta</taxon>
        <taxon>Magnoliopsida</taxon>
        <taxon>eudicotyledons</taxon>
        <taxon>Gunneridae</taxon>
        <taxon>Pentapetalae</taxon>
        <taxon>rosids</taxon>
        <taxon>fabids</taxon>
        <taxon>Fabales</taxon>
        <taxon>Fabaceae</taxon>
        <taxon>Papilionoideae</taxon>
        <taxon>50 kb inversion clade</taxon>
        <taxon>NPAAA clade</taxon>
        <taxon>Hologalegina</taxon>
        <taxon>IRL clade</taxon>
        <taxon>Trifolieae</taxon>
        <taxon>Trifolium</taxon>
    </lineage>
</organism>
<dbReference type="Proteomes" id="UP000265520">
    <property type="component" value="Unassembled WGS sequence"/>
</dbReference>
<proteinExistence type="predicted"/>
<name>A0A392RP23_9FABA</name>